<evidence type="ECO:0000313" key="3">
    <source>
        <dbReference type="Proteomes" id="UP000217895"/>
    </source>
</evidence>
<organism evidence="2 3">
    <name type="scientific">Leptolyngbya boryana NIES-2135</name>
    <dbReference type="NCBI Taxonomy" id="1973484"/>
    <lineage>
        <taxon>Bacteria</taxon>
        <taxon>Bacillati</taxon>
        <taxon>Cyanobacteriota</taxon>
        <taxon>Cyanophyceae</taxon>
        <taxon>Leptolyngbyales</taxon>
        <taxon>Leptolyngbyaceae</taxon>
        <taxon>Leptolyngbya group</taxon>
        <taxon>Leptolyngbya</taxon>
    </lineage>
</organism>
<gene>
    <name evidence="2" type="ORF">NIES2135_32410</name>
</gene>
<feature type="transmembrane region" description="Helical" evidence="1">
    <location>
        <begin position="12"/>
        <end position="34"/>
    </location>
</feature>
<keyword evidence="1" id="KW-0812">Transmembrane</keyword>
<sequence length="191" mass="20606">MKEIKSGSRPTGRVALQVALAAIVLIGIVGAVLMKLFAIEISITPAAPNSVPMITTDESPSGELVTPVKIEKPDATAIAAKQGNLRIRNRSDYPIRVALLSRQPKEANLKSGSPQSGFALPAHWDFAPQEGSQTGLLVSLPQRSIRLKRGDVVVAFAQDGSQRYWGPFVVGETERPDWNAQAGEWELVIEN</sequence>
<dbReference type="Proteomes" id="UP000217895">
    <property type="component" value="Chromosome"/>
</dbReference>
<protein>
    <submittedName>
        <fullName evidence="2">Uncharacterized protein</fullName>
    </submittedName>
</protein>
<keyword evidence="1" id="KW-1133">Transmembrane helix</keyword>
<evidence type="ECO:0000313" key="2">
    <source>
        <dbReference type="EMBL" id="BAY56409.1"/>
    </source>
</evidence>
<reference evidence="2 3" key="1">
    <citation type="submission" date="2017-06" db="EMBL/GenBank/DDBJ databases">
        <title>Genome sequencing of cyanobaciteial culture collection at National Institute for Environmental Studies (NIES).</title>
        <authorList>
            <person name="Hirose Y."/>
            <person name="Shimura Y."/>
            <person name="Fujisawa T."/>
            <person name="Nakamura Y."/>
            <person name="Kawachi M."/>
        </authorList>
    </citation>
    <scope>NUCLEOTIDE SEQUENCE [LARGE SCALE GENOMIC DNA]</scope>
    <source>
        <strain evidence="2 3">NIES-2135</strain>
    </source>
</reference>
<evidence type="ECO:0000256" key="1">
    <source>
        <dbReference type="SAM" id="Phobius"/>
    </source>
</evidence>
<keyword evidence="1" id="KW-0472">Membrane</keyword>
<dbReference type="AlphaFoldDB" id="A0A1Z4JI36"/>
<proteinExistence type="predicted"/>
<keyword evidence="3" id="KW-1185">Reference proteome</keyword>
<accession>A0A1Z4JI36</accession>
<name>A0A1Z4JI36_LEPBY</name>
<dbReference type="EMBL" id="AP018203">
    <property type="protein sequence ID" value="BAY56409.1"/>
    <property type="molecule type" value="Genomic_DNA"/>
</dbReference>